<dbReference type="Proteomes" id="UP000011713">
    <property type="component" value="Unassembled WGS sequence"/>
</dbReference>
<dbReference type="EMBL" id="JH598123">
    <property type="status" value="NOT_ANNOTATED_CDS"/>
    <property type="molecule type" value="Genomic_DNA"/>
</dbReference>
<name>M4C2C8_HYAAE</name>
<dbReference type="InParanoid" id="M4C2C8"/>
<dbReference type="AlphaFoldDB" id="M4C2C8"/>
<dbReference type="EnsemblProtists" id="HpaT813243">
    <property type="protein sequence ID" value="HpaP813243"/>
    <property type="gene ID" value="HpaG813243"/>
</dbReference>
<reference evidence="1" key="2">
    <citation type="submission" date="2015-06" db="UniProtKB">
        <authorList>
            <consortium name="EnsemblProtists"/>
        </authorList>
    </citation>
    <scope>IDENTIFICATION</scope>
    <source>
        <strain evidence="1">Emoy2</strain>
    </source>
</reference>
<protein>
    <submittedName>
        <fullName evidence="1">Uncharacterized protein</fullName>
    </submittedName>
</protein>
<proteinExistence type="predicted"/>
<sequence length="67" mass="7331">MGQRGDDLTVGTRRHGCDVGPPYEMGRKDECHQTSTWSSCSAVQNECVGIVGQVVYERKELQSSIAS</sequence>
<evidence type="ECO:0000313" key="1">
    <source>
        <dbReference type="EnsemblProtists" id="HpaP813243"/>
    </source>
</evidence>
<organism evidence="1 2">
    <name type="scientific">Hyaloperonospora arabidopsidis (strain Emoy2)</name>
    <name type="common">Downy mildew agent</name>
    <name type="synonym">Peronospora arabidopsidis</name>
    <dbReference type="NCBI Taxonomy" id="559515"/>
    <lineage>
        <taxon>Eukaryota</taxon>
        <taxon>Sar</taxon>
        <taxon>Stramenopiles</taxon>
        <taxon>Oomycota</taxon>
        <taxon>Peronosporomycetes</taxon>
        <taxon>Peronosporales</taxon>
        <taxon>Peronosporaceae</taxon>
        <taxon>Hyaloperonospora</taxon>
    </lineage>
</organism>
<reference evidence="2" key="1">
    <citation type="journal article" date="2010" name="Science">
        <title>Signatures of adaptation to obligate biotrophy in the Hyaloperonospora arabidopsidis genome.</title>
        <authorList>
            <person name="Baxter L."/>
            <person name="Tripathy S."/>
            <person name="Ishaque N."/>
            <person name="Boot N."/>
            <person name="Cabral A."/>
            <person name="Kemen E."/>
            <person name="Thines M."/>
            <person name="Ah-Fong A."/>
            <person name="Anderson R."/>
            <person name="Badejoko W."/>
            <person name="Bittner-Eddy P."/>
            <person name="Boore J.L."/>
            <person name="Chibucos M.C."/>
            <person name="Coates M."/>
            <person name="Dehal P."/>
            <person name="Delehaunty K."/>
            <person name="Dong S."/>
            <person name="Downton P."/>
            <person name="Dumas B."/>
            <person name="Fabro G."/>
            <person name="Fronick C."/>
            <person name="Fuerstenberg S.I."/>
            <person name="Fulton L."/>
            <person name="Gaulin E."/>
            <person name="Govers F."/>
            <person name="Hughes L."/>
            <person name="Humphray S."/>
            <person name="Jiang R.H."/>
            <person name="Judelson H."/>
            <person name="Kamoun S."/>
            <person name="Kyung K."/>
            <person name="Meijer H."/>
            <person name="Minx P."/>
            <person name="Morris P."/>
            <person name="Nelson J."/>
            <person name="Phuntumart V."/>
            <person name="Qutob D."/>
            <person name="Rehmany A."/>
            <person name="Rougon-Cardoso A."/>
            <person name="Ryden P."/>
            <person name="Torto-Alalibo T."/>
            <person name="Studholme D."/>
            <person name="Wang Y."/>
            <person name="Win J."/>
            <person name="Wood J."/>
            <person name="Clifton S.W."/>
            <person name="Rogers J."/>
            <person name="Van den Ackerveken G."/>
            <person name="Jones J.D."/>
            <person name="McDowell J.M."/>
            <person name="Beynon J."/>
            <person name="Tyler B.M."/>
        </authorList>
    </citation>
    <scope>NUCLEOTIDE SEQUENCE [LARGE SCALE GENOMIC DNA]</scope>
    <source>
        <strain evidence="2">Emoy2</strain>
    </source>
</reference>
<evidence type="ECO:0000313" key="2">
    <source>
        <dbReference type="Proteomes" id="UP000011713"/>
    </source>
</evidence>
<accession>M4C2C8</accession>
<dbReference type="VEuPathDB" id="FungiDB:HpaG813243"/>
<dbReference type="HOGENOM" id="CLU_2817918_0_0_1"/>
<keyword evidence="2" id="KW-1185">Reference proteome</keyword>